<gene>
    <name evidence="2" type="ORF">DM01DRAFT_196188</name>
</gene>
<proteinExistence type="predicted"/>
<dbReference type="AlphaFoldDB" id="A0A1X2GFD7"/>
<name>A0A1X2GFD7_9FUNG</name>
<comment type="caution">
    <text evidence="2">The sequence shown here is derived from an EMBL/GenBank/DDBJ whole genome shotgun (WGS) entry which is preliminary data.</text>
</comment>
<feature type="transmembrane region" description="Helical" evidence="1">
    <location>
        <begin position="29"/>
        <end position="47"/>
    </location>
</feature>
<evidence type="ECO:0000313" key="2">
    <source>
        <dbReference type="EMBL" id="ORX52448.1"/>
    </source>
</evidence>
<evidence type="ECO:0000256" key="1">
    <source>
        <dbReference type="SAM" id="Phobius"/>
    </source>
</evidence>
<dbReference type="EMBL" id="MCGT01000018">
    <property type="protein sequence ID" value="ORX52448.1"/>
    <property type="molecule type" value="Genomic_DNA"/>
</dbReference>
<organism evidence="2 3">
    <name type="scientific">Hesseltinella vesiculosa</name>
    <dbReference type="NCBI Taxonomy" id="101127"/>
    <lineage>
        <taxon>Eukaryota</taxon>
        <taxon>Fungi</taxon>
        <taxon>Fungi incertae sedis</taxon>
        <taxon>Mucoromycota</taxon>
        <taxon>Mucoromycotina</taxon>
        <taxon>Mucoromycetes</taxon>
        <taxon>Mucorales</taxon>
        <taxon>Cunninghamellaceae</taxon>
        <taxon>Hesseltinella</taxon>
    </lineage>
</organism>
<accession>A0A1X2GFD7</accession>
<protein>
    <submittedName>
        <fullName evidence="2">Uncharacterized protein</fullName>
    </submittedName>
</protein>
<keyword evidence="1" id="KW-1133">Transmembrane helix</keyword>
<evidence type="ECO:0000313" key="3">
    <source>
        <dbReference type="Proteomes" id="UP000242146"/>
    </source>
</evidence>
<keyword evidence="1" id="KW-0812">Transmembrane</keyword>
<reference evidence="2 3" key="1">
    <citation type="submission" date="2016-07" db="EMBL/GenBank/DDBJ databases">
        <title>Pervasive Adenine N6-methylation of Active Genes in Fungi.</title>
        <authorList>
            <consortium name="DOE Joint Genome Institute"/>
            <person name="Mondo S.J."/>
            <person name="Dannebaum R.O."/>
            <person name="Kuo R.C."/>
            <person name="Labutti K."/>
            <person name="Haridas S."/>
            <person name="Kuo A."/>
            <person name="Salamov A."/>
            <person name="Ahrendt S.R."/>
            <person name="Lipzen A."/>
            <person name="Sullivan W."/>
            <person name="Andreopoulos W.B."/>
            <person name="Clum A."/>
            <person name="Lindquist E."/>
            <person name="Daum C."/>
            <person name="Ramamoorthy G.K."/>
            <person name="Gryganskyi A."/>
            <person name="Culley D."/>
            <person name="Magnuson J.K."/>
            <person name="James T.Y."/>
            <person name="O'Malley M.A."/>
            <person name="Stajich J.E."/>
            <person name="Spatafora J.W."/>
            <person name="Visel A."/>
            <person name="Grigoriev I.V."/>
        </authorList>
    </citation>
    <scope>NUCLEOTIDE SEQUENCE [LARGE SCALE GENOMIC DNA]</scope>
    <source>
        <strain evidence="2 3">NRRL 3301</strain>
    </source>
</reference>
<keyword evidence="3" id="KW-1185">Reference proteome</keyword>
<dbReference type="Proteomes" id="UP000242146">
    <property type="component" value="Unassembled WGS sequence"/>
</dbReference>
<keyword evidence="1" id="KW-0472">Membrane</keyword>
<sequence>MFYLLFFFWRSHSRTFPCAERFFFFLRQLFFLLFSFFYNFPIFPFSWTGRQILKIPKLVIAKKTLKKIHKNGLMSLALSPTMV</sequence>